<proteinExistence type="predicted"/>
<keyword evidence="2" id="KW-1185">Reference proteome</keyword>
<name>A0A834MRD0_VESGE</name>
<organism evidence="1 2">
    <name type="scientific">Vespula germanica</name>
    <name type="common">German yellow jacket</name>
    <name type="synonym">Paravespula germanica</name>
    <dbReference type="NCBI Taxonomy" id="30212"/>
    <lineage>
        <taxon>Eukaryota</taxon>
        <taxon>Metazoa</taxon>
        <taxon>Ecdysozoa</taxon>
        <taxon>Arthropoda</taxon>
        <taxon>Hexapoda</taxon>
        <taxon>Insecta</taxon>
        <taxon>Pterygota</taxon>
        <taxon>Neoptera</taxon>
        <taxon>Endopterygota</taxon>
        <taxon>Hymenoptera</taxon>
        <taxon>Apocrita</taxon>
        <taxon>Aculeata</taxon>
        <taxon>Vespoidea</taxon>
        <taxon>Vespidae</taxon>
        <taxon>Vespinae</taxon>
        <taxon>Vespula</taxon>
    </lineage>
</organism>
<evidence type="ECO:0000313" key="2">
    <source>
        <dbReference type="Proteomes" id="UP000617340"/>
    </source>
</evidence>
<dbReference type="EMBL" id="JACSDZ010000020">
    <property type="protein sequence ID" value="KAF7382532.1"/>
    <property type="molecule type" value="Genomic_DNA"/>
</dbReference>
<gene>
    <name evidence="1" type="ORF">HZH68_015451</name>
</gene>
<evidence type="ECO:0000313" key="1">
    <source>
        <dbReference type="EMBL" id="KAF7382532.1"/>
    </source>
</evidence>
<sequence length="122" mass="14412">MFGGEGKTVQIDETSLTKWKYHQSRATEQMSIVIPDLKNYIDMTVGIKLCNFLRIWIEFTLAGLMDKKDILNLKNLEFFTEDVNSIEDYLLPFKRQREMPIDEEFDFKSFEDDVDNPLFDSL</sequence>
<dbReference type="AlphaFoldDB" id="A0A834MRD0"/>
<protein>
    <submittedName>
        <fullName evidence="1">Uncharacterized protein</fullName>
    </submittedName>
</protein>
<reference evidence="1" key="1">
    <citation type="journal article" date="2020" name="G3 (Bethesda)">
        <title>High-Quality Assemblies for Three Invasive Social Wasps from the &lt;i&gt;Vespula&lt;/i&gt; Genus.</title>
        <authorList>
            <person name="Harrop T.W.R."/>
            <person name="Guhlin J."/>
            <person name="McLaughlin G.M."/>
            <person name="Permina E."/>
            <person name="Stockwell P."/>
            <person name="Gilligan J."/>
            <person name="Le Lec M.F."/>
            <person name="Gruber M.A.M."/>
            <person name="Quinn O."/>
            <person name="Lovegrove M."/>
            <person name="Duncan E.J."/>
            <person name="Remnant E.J."/>
            <person name="Van Eeckhoven J."/>
            <person name="Graham B."/>
            <person name="Knapp R.A."/>
            <person name="Langford K.W."/>
            <person name="Kronenberg Z."/>
            <person name="Press M.O."/>
            <person name="Eacker S.M."/>
            <person name="Wilson-Rankin E.E."/>
            <person name="Purcell J."/>
            <person name="Lester P.J."/>
            <person name="Dearden P.K."/>
        </authorList>
    </citation>
    <scope>NUCLEOTIDE SEQUENCE</scope>
    <source>
        <strain evidence="1">Linc-1</strain>
    </source>
</reference>
<dbReference type="Proteomes" id="UP000617340">
    <property type="component" value="Unassembled WGS sequence"/>
</dbReference>
<comment type="caution">
    <text evidence="1">The sequence shown here is derived from an EMBL/GenBank/DDBJ whole genome shotgun (WGS) entry which is preliminary data.</text>
</comment>
<accession>A0A834MRD0</accession>